<name>A0AAN7C2X7_9PEZI</name>
<dbReference type="Proteomes" id="UP001303760">
    <property type="component" value="Unassembled WGS sequence"/>
</dbReference>
<dbReference type="AlphaFoldDB" id="A0AAN7C2X7"/>
<sequence>QELLETIRHQSQQSLLWRCILVFQVAAHISATAPEPLLTLSLCDLHSWERNGMLQRVTISQSSLPILRLTVDSRSISKVERLLNRPQYTGECTSRSAFIVVQDDSALGVEAQLKDGCLRLVFPGRPSFQLWNTPTPPSLALCRAYPADIARCQSFYAVEMDKINGLTLFFSGARLFGLHVHHLGESCAIDDYIRALSNRRRRSIVWIYLPISKGDRPALLGIREGLQTRTQSTVIRTKLVGDVVLGMQCKGAIRDSILGASPPLTMIYGEPKQGDPVCFFGIYCRAQADQGLTKPFRLPNPYGSRLGDEAYFSWAPLSGVSSTLVFYDEINGDCRGILLRYRNGGARAVGQCRLQVDPVEGVAEPVQLCFRVDSCSSSFNRILYIARVKFKQTAQASGTAEDERWESHEMEGMIKFWFTPESCFVAIDN</sequence>
<protein>
    <submittedName>
        <fullName evidence="1">Uncharacterized protein</fullName>
    </submittedName>
</protein>
<comment type="caution">
    <text evidence="1">The sequence shown here is derived from an EMBL/GenBank/DDBJ whole genome shotgun (WGS) entry which is preliminary data.</text>
</comment>
<proteinExistence type="predicted"/>
<dbReference type="EMBL" id="MU860423">
    <property type="protein sequence ID" value="KAK4234056.1"/>
    <property type="molecule type" value="Genomic_DNA"/>
</dbReference>
<feature type="non-terminal residue" evidence="1">
    <location>
        <position position="1"/>
    </location>
</feature>
<evidence type="ECO:0000313" key="1">
    <source>
        <dbReference type="EMBL" id="KAK4234056.1"/>
    </source>
</evidence>
<reference evidence="1" key="2">
    <citation type="submission" date="2023-05" db="EMBL/GenBank/DDBJ databases">
        <authorList>
            <consortium name="Lawrence Berkeley National Laboratory"/>
            <person name="Steindorff A."/>
            <person name="Hensen N."/>
            <person name="Bonometti L."/>
            <person name="Westerberg I."/>
            <person name="Brannstrom I.O."/>
            <person name="Guillou S."/>
            <person name="Cros-Aarteil S."/>
            <person name="Calhoun S."/>
            <person name="Haridas S."/>
            <person name="Kuo A."/>
            <person name="Mondo S."/>
            <person name="Pangilinan J."/>
            <person name="Riley R."/>
            <person name="Labutti K."/>
            <person name="Andreopoulos B."/>
            <person name="Lipzen A."/>
            <person name="Chen C."/>
            <person name="Yanf M."/>
            <person name="Daum C."/>
            <person name="Ng V."/>
            <person name="Clum A."/>
            <person name="Ohm R."/>
            <person name="Martin F."/>
            <person name="Silar P."/>
            <person name="Natvig D."/>
            <person name="Lalanne C."/>
            <person name="Gautier V."/>
            <person name="Ament-Velasquez S.L."/>
            <person name="Kruys A."/>
            <person name="Hutchinson M.I."/>
            <person name="Powell A.J."/>
            <person name="Barry K."/>
            <person name="Miller A.N."/>
            <person name="Grigoriev I.V."/>
            <person name="Debuchy R."/>
            <person name="Gladieux P."/>
            <person name="Thoren M.H."/>
            <person name="Johannesson H."/>
        </authorList>
    </citation>
    <scope>NUCLEOTIDE SEQUENCE</scope>
    <source>
        <strain evidence="1">CBS 532.94</strain>
    </source>
</reference>
<organism evidence="1 2">
    <name type="scientific">Achaetomium macrosporum</name>
    <dbReference type="NCBI Taxonomy" id="79813"/>
    <lineage>
        <taxon>Eukaryota</taxon>
        <taxon>Fungi</taxon>
        <taxon>Dikarya</taxon>
        <taxon>Ascomycota</taxon>
        <taxon>Pezizomycotina</taxon>
        <taxon>Sordariomycetes</taxon>
        <taxon>Sordariomycetidae</taxon>
        <taxon>Sordariales</taxon>
        <taxon>Chaetomiaceae</taxon>
        <taxon>Achaetomium</taxon>
    </lineage>
</organism>
<keyword evidence="2" id="KW-1185">Reference proteome</keyword>
<reference evidence="1" key="1">
    <citation type="journal article" date="2023" name="Mol. Phylogenet. Evol.">
        <title>Genome-scale phylogeny and comparative genomics of the fungal order Sordariales.</title>
        <authorList>
            <person name="Hensen N."/>
            <person name="Bonometti L."/>
            <person name="Westerberg I."/>
            <person name="Brannstrom I.O."/>
            <person name="Guillou S."/>
            <person name="Cros-Aarteil S."/>
            <person name="Calhoun S."/>
            <person name="Haridas S."/>
            <person name="Kuo A."/>
            <person name="Mondo S."/>
            <person name="Pangilinan J."/>
            <person name="Riley R."/>
            <person name="LaButti K."/>
            <person name="Andreopoulos B."/>
            <person name="Lipzen A."/>
            <person name="Chen C."/>
            <person name="Yan M."/>
            <person name="Daum C."/>
            <person name="Ng V."/>
            <person name="Clum A."/>
            <person name="Steindorff A."/>
            <person name="Ohm R.A."/>
            <person name="Martin F."/>
            <person name="Silar P."/>
            <person name="Natvig D.O."/>
            <person name="Lalanne C."/>
            <person name="Gautier V."/>
            <person name="Ament-Velasquez S.L."/>
            <person name="Kruys A."/>
            <person name="Hutchinson M.I."/>
            <person name="Powell A.J."/>
            <person name="Barry K."/>
            <person name="Miller A.N."/>
            <person name="Grigoriev I.V."/>
            <person name="Debuchy R."/>
            <person name="Gladieux P."/>
            <person name="Hiltunen Thoren M."/>
            <person name="Johannesson H."/>
        </authorList>
    </citation>
    <scope>NUCLEOTIDE SEQUENCE</scope>
    <source>
        <strain evidence="1">CBS 532.94</strain>
    </source>
</reference>
<evidence type="ECO:0000313" key="2">
    <source>
        <dbReference type="Proteomes" id="UP001303760"/>
    </source>
</evidence>
<gene>
    <name evidence="1" type="ORF">C8A03DRAFT_18978</name>
</gene>
<accession>A0AAN7C2X7</accession>